<feature type="region of interest" description="Disordered" evidence="1">
    <location>
        <begin position="129"/>
        <end position="185"/>
    </location>
</feature>
<dbReference type="EMBL" id="BSTI01000006">
    <property type="protein sequence ID" value="GLY66365.1"/>
    <property type="molecule type" value="Genomic_DNA"/>
</dbReference>
<dbReference type="AlphaFoldDB" id="A0A9W6VF25"/>
<gene>
    <name evidence="2" type="ORF">Atai01_29840</name>
</gene>
<sequence length="185" mass="20267">MGFRLDEATGELTVTTPTERTHTTWFWRSCRNPELVTNPELTSPAPELTHLNPELALLNPELALPSRGHAAPGVSPVQAPEFPVQAPEFPVQAPEFPVQAGVSPVQALEFRLGNNRYRRQDYPGNVARQAAGTVTPPDGATNSCPEPGTRAPELGTRRPEAGTQRPGAGTQRRRHRLSTRWRRAA</sequence>
<protein>
    <submittedName>
        <fullName evidence="2">Uncharacterized protein</fullName>
    </submittedName>
</protein>
<evidence type="ECO:0000313" key="3">
    <source>
        <dbReference type="Proteomes" id="UP001165136"/>
    </source>
</evidence>
<keyword evidence="3" id="KW-1185">Reference proteome</keyword>
<dbReference type="Proteomes" id="UP001165136">
    <property type="component" value="Unassembled WGS sequence"/>
</dbReference>
<reference evidence="2" key="1">
    <citation type="submission" date="2023-03" db="EMBL/GenBank/DDBJ databases">
        <title>Amycolatopsis taiwanensis NBRC 103393.</title>
        <authorList>
            <person name="Ichikawa N."/>
            <person name="Sato H."/>
            <person name="Tonouchi N."/>
        </authorList>
    </citation>
    <scope>NUCLEOTIDE SEQUENCE</scope>
    <source>
        <strain evidence="2">NBRC 103393</strain>
    </source>
</reference>
<proteinExistence type="predicted"/>
<feature type="compositionally biased region" description="Basic residues" evidence="1">
    <location>
        <begin position="171"/>
        <end position="185"/>
    </location>
</feature>
<evidence type="ECO:0000256" key="1">
    <source>
        <dbReference type="SAM" id="MobiDB-lite"/>
    </source>
</evidence>
<accession>A0A9W6VF25</accession>
<name>A0A9W6VF25_9PSEU</name>
<evidence type="ECO:0000313" key="2">
    <source>
        <dbReference type="EMBL" id="GLY66365.1"/>
    </source>
</evidence>
<comment type="caution">
    <text evidence="2">The sequence shown here is derived from an EMBL/GenBank/DDBJ whole genome shotgun (WGS) entry which is preliminary data.</text>
</comment>
<organism evidence="2 3">
    <name type="scientific">Amycolatopsis taiwanensis</name>
    <dbReference type="NCBI Taxonomy" id="342230"/>
    <lineage>
        <taxon>Bacteria</taxon>
        <taxon>Bacillati</taxon>
        <taxon>Actinomycetota</taxon>
        <taxon>Actinomycetes</taxon>
        <taxon>Pseudonocardiales</taxon>
        <taxon>Pseudonocardiaceae</taxon>
        <taxon>Amycolatopsis</taxon>
    </lineage>
</organism>